<evidence type="ECO:0000256" key="4">
    <source>
        <dbReference type="HAMAP-Rule" id="MF_01401"/>
    </source>
</evidence>
<dbReference type="HAMAP" id="MF_01401">
    <property type="entry name" value="MsrA"/>
    <property type="match status" value="1"/>
</dbReference>
<evidence type="ECO:0000256" key="2">
    <source>
        <dbReference type="ARBA" id="ARBA00047806"/>
    </source>
</evidence>
<protein>
    <recommendedName>
        <fullName evidence="4">Peptide methionine sulfoxide reductase MsrA</fullName>
        <shortName evidence="4">Protein-methionine-S-oxide reductase</shortName>
        <ecNumber evidence="4">1.8.4.11</ecNumber>
    </recommendedName>
    <alternativeName>
        <fullName evidence="4">Peptide-methionine (S)-S-oxide reductase</fullName>
        <shortName evidence="4">Peptide Met(O) reductase</shortName>
    </alternativeName>
</protein>
<evidence type="ECO:0000313" key="7">
    <source>
        <dbReference type="Proteomes" id="UP001589813"/>
    </source>
</evidence>
<evidence type="ECO:0000256" key="3">
    <source>
        <dbReference type="ARBA" id="ARBA00048782"/>
    </source>
</evidence>
<dbReference type="NCBIfam" id="TIGR00401">
    <property type="entry name" value="msrA"/>
    <property type="match status" value="1"/>
</dbReference>
<dbReference type="PANTHER" id="PTHR43774:SF1">
    <property type="entry name" value="PEPTIDE METHIONINE SULFOXIDE REDUCTASE MSRA 2"/>
    <property type="match status" value="1"/>
</dbReference>
<evidence type="ECO:0000256" key="1">
    <source>
        <dbReference type="ARBA" id="ARBA00023002"/>
    </source>
</evidence>
<organism evidence="6 7">
    <name type="scientific">Rheinheimera tilapiae</name>
    <dbReference type="NCBI Taxonomy" id="875043"/>
    <lineage>
        <taxon>Bacteria</taxon>
        <taxon>Pseudomonadati</taxon>
        <taxon>Pseudomonadota</taxon>
        <taxon>Gammaproteobacteria</taxon>
        <taxon>Chromatiales</taxon>
        <taxon>Chromatiaceae</taxon>
        <taxon>Rheinheimera</taxon>
    </lineage>
</organism>
<comment type="caution">
    <text evidence="6">The sequence shown here is derived from an EMBL/GenBank/DDBJ whole genome shotgun (WGS) entry which is preliminary data.</text>
</comment>
<dbReference type="InterPro" id="IPR002569">
    <property type="entry name" value="Met_Sox_Rdtase_MsrA_dom"/>
</dbReference>
<comment type="catalytic activity">
    <reaction evidence="3 4">
        <text>[thioredoxin]-disulfide + L-methionine + H2O = L-methionine (S)-S-oxide + [thioredoxin]-dithiol</text>
        <dbReference type="Rhea" id="RHEA:19993"/>
        <dbReference type="Rhea" id="RHEA-COMP:10698"/>
        <dbReference type="Rhea" id="RHEA-COMP:10700"/>
        <dbReference type="ChEBI" id="CHEBI:15377"/>
        <dbReference type="ChEBI" id="CHEBI:29950"/>
        <dbReference type="ChEBI" id="CHEBI:50058"/>
        <dbReference type="ChEBI" id="CHEBI:57844"/>
        <dbReference type="ChEBI" id="CHEBI:58772"/>
        <dbReference type="EC" id="1.8.4.11"/>
    </reaction>
</comment>
<dbReference type="PANTHER" id="PTHR43774">
    <property type="entry name" value="PEPTIDE METHIONINE SULFOXIDE REDUCTASE"/>
    <property type="match status" value="1"/>
</dbReference>
<evidence type="ECO:0000259" key="5">
    <source>
        <dbReference type="Pfam" id="PF01625"/>
    </source>
</evidence>
<feature type="active site" evidence="4">
    <location>
        <position position="11"/>
    </location>
</feature>
<accession>A0ABV6BCK5</accession>
<dbReference type="GO" id="GO:0008113">
    <property type="term" value="F:peptide-methionine (S)-S-oxide reductase activity"/>
    <property type="evidence" value="ECO:0007669"/>
    <property type="project" value="UniProtKB-EC"/>
</dbReference>
<comment type="catalytic activity">
    <reaction evidence="2 4">
        <text>L-methionyl-[protein] + [thioredoxin]-disulfide + H2O = L-methionyl-(S)-S-oxide-[protein] + [thioredoxin]-dithiol</text>
        <dbReference type="Rhea" id="RHEA:14217"/>
        <dbReference type="Rhea" id="RHEA-COMP:10698"/>
        <dbReference type="Rhea" id="RHEA-COMP:10700"/>
        <dbReference type="Rhea" id="RHEA-COMP:12313"/>
        <dbReference type="Rhea" id="RHEA-COMP:12315"/>
        <dbReference type="ChEBI" id="CHEBI:15377"/>
        <dbReference type="ChEBI" id="CHEBI:16044"/>
        <dbReference type="ChEBI" id="CHEBI:29950"/>
        <dbReference type="ChEBI" id="CHEBI:44120"/>
        <dbReference type="ChEBI" id="CHEBI:50058"/>
        <dbReference type="EC" id="1.8.4.11"/>
    </reaction>
</comment>
<dbReference type="EMBL" id="JBHLXP010000001">
    <property type="protein sequence ID" value="MFC0048144.1"/>
    <property type="molecule type" value="Genomic_DNA"/>
</dbReference>
<keyword evidence="7" id="KW-1185">Reference proteome</keyword>
<comment type="function">
    <text evidence="4">Has an important function as a repair enzyme for proteins that have been inactivated by oxidation. Catalyzes the reversible oxidation-reduction of methionine sulfoxide in proteins to methionine.</text>
</comment>
<dbReference type="RefSeq" id="WP_377242053.1">
    <property type="nucleotide sequence ID" value="NZ_JBHLXP010000001.1"/>
</dbReference>
<dbReference type="EC" id="1.8.4.11" evidence="4"/>
<gene>
    <name evidence="4 6" type="primary">msrA</name>
    <name evidence="6" type="ORF">ACFFJP_07555</name>
</gene>
<reference evidence="6 7" key="1">
    <citation type="submission" date="2024-09" db="EMBL/GenBank/DDBJ databases">
        <authorList>
            <person name="Sun Q."/>
            <person name="Mori K."/>
        </authorList>
    </citation>
    <scope>NUCLEOTIDE SEQUENCE [LARGE SCALE GENOMIC DNA]</scope>
    <source>
        <strain evidence="6 7">KCTC 23315</strain>
    </source>
</reference>
<keyword evidence="1 4" id="KW-0560">Oxidoreductase</keyword>
<dbReference type="Gene3D" id="3.30.1060.10">
    <property type="entry name" value="Peptide methionine sulphoxide reductase MsrA"/>
    <property type="match status" value="1"/>
</dbReference>
<evidence type="ECO:0000313" key="6">
    <source>
        <dbReference type="EMBL" id="MFC0048144.1"/>
    </source>
</evidence>
<dbReference type="Pfam" id="PF01625">
    <property type="entry name" value="PMSR"/>
    <property type="match status" value="1"/>
</dbReference>
<proteinExistence type="inferred from homology"/>
<feature type="domain" description="Peptide methionine sulphoxide reductase MsrA" evidence="5">
    <location>
        <begin position="5"/>
        <end position="154"/>
    </location>
</feature>
<comment type="similarity">
    <text evidence="4">Belongs to the MsrA Met sulfoxide reductase family.</text>
</comment>
<name>A0ABV6BCK5_9GAMM</name>
<dbReference type="SUPFAM" id="SSF55068">
    <property type="entry name" value="Peptide methionine sulfoxide reductase"/>
    <property type="match status" value="1"/>
</dbReference>
<dbReference type="InterPro" id="IPR036509">
    <property type="entry name" value="Met_Sox_Rdtase_MsrA_sf"/>
</dbReference>
<sequence>MAQLATFAGGCFWCIEPAFAQVRGVSQVVSGYMGGSSANANYRAVCTGTTGHAEVVQLSYDPAQVSFELLLGMFFQLHDPTTLNRQGNDVGTQYRSEIFAHDEVQFETAQQFIRTAQADFSAPIVTAISRVSTFYPAESYHQDYFNQNPQQSYCAYLIAPKLAKFSKTYASHLKTASSA</sequence>
<dbReference type="Proteomes" id="UP001589813">
    <property type="component" value="Unassembled WGS sequence"/>
</dbReference>